<protein>
    <recommendedName>
        <fullName evidence="3">HTH OST-type domain-containing protein</fullName>
    </recommendedName>
</protein>
<keyword evidence="1" id="KW-0221">Differentiation</keyword>
<dbReference type="OrthoDB" id="9909891at2759"/>
<dbReference type="AlphaFoldDB" id="A0A8J6F4T8"/>
<organism evidence="4 5">
    <name type="scientific">Eleutherodactylus coqui</name>
    <name type="common">Puerto Rican coqui</name>
    <dbReference type="NCBI Taxonomy" id="57060"/>
    <lineage>
        <taxon>Eukaryota</taxon>
        <taxon>Metazoa</taxon>
        <taxon>Chordata</taxon>
        <taxon>Craniata</taxon>
        <taxon>Vertebrata</taxon>
        <taxon>Euteleostomi</taxon>
        <taxon>Amphibia</taxon>
        <taxon>Batrachia</taxon>
        <taxon>Anura</taxon>
        <taxon>Neobatrachia</taxon>
        <taxon>Hyloidea</taxon>
        <taxon>Eleutherodactylidae</taxon>
        <taxon>Eleutherodactylinae</taxon>
        <taxon>Eleutherodactylus</taxon>
        <taxon>Eleutherodactylus</taxon>
    </lineage>
</organism>
<evidence type="ECO:0000313" key="5">
    <source>
        <dbReference type="Proteomes" id="UP000770717"/>
    </source>
</evidence>
<proteinExistence type="predicted"/>
<evidence type="ECO:0000256" key="1">
    <source>
        <dbReference type="ARBA" id="ARBA00022782"/>
    </source>
</evidence>
<evidence type="ECO:0000313" key="4">
    <source>
        <dbReference type="EMBL" id="KAG9481637.1"/>
    </source>
</evidence>
<feature type="region of interest" description="Disordered" evidence="2">
    <location>
        <begin position="78"/>
        <end position="246"/>
    </location>
</feature>
<dbReference type="Pfam" id="PF12872">
    <property type="entry name" value="OST-HTH"/>
    <property type="match status" value="2"/>
</dbReference>
<dbReference type="Proteomes" id="UP000770717">
    <property type="component" value="Unassembled WGS sequence"/>
</dbReference>
<dbReference type="PROSITE" id="PS51644">
    <property type="entry name" value="HTH_OST"/>
    <property type="match status" value="1"/>
</dbReference>
<feature type="domain" description="HTH OST-type" evidence="3">
    <location>
        <begin position="1"/>
        <end position="74"/>
    </location>
</feature>
<gene>
    <name evidence="4" type="ORF">GDO78_010731</name>
</gene>
<feature type="compositionally biased region" description="Low complexity" evidence="2">
    <location>
        <begin position="210"/>
        <end position="221"/>
    </location>
</feature>
<evidence type="ECO:0000256" key="2">
    <source>
        <dbReference type="SAM" id="MobiDB-lite"/>
    </source>
</evidence>
<feature type="compositionally biased region" description="Polar residues" evidence="2">
    <location>
        <begin position="82"/>
        <end position="97"/>
    </location>
</feature>
<sequence>MNDILKSEIVIVLLERTEGISLEEFGGLFRQVHGYNFQLSNYGYSSLKKLLNDMKDVVDLTIVNGKDVLRCKPLERHHGEVSNGTNSSQAQEQSFGLSSVPLPSFGSSPGPVVKKHEQAQHTPFQQHPVKQTNSTNSATGKKSKATSKSKCSLLDKNFGPTVGHMNRPQPAKREFSSSKKTARINKTTKTQKVSATLNSPTSNTVHTRSAGKAAIAAGSTAYVSKTRRGGPIKPPKSQRNDKSTENVRSFPTRVIVNPAFPAIPESRIRPNVSYASVCANKIQPNPNGQQYTPNNNIKFNVETKVNPTSVTQSYSRTEPKPSIQTSSVVKKNIQVLLNQHAHGLSIFQLQKLYLLMFQQPLKFKGLATVKQFLLELRDVVKTEGVGVQMLVYPVHAKNNPATAANKDSPLQGACSVFINKNFQKEAILKPHNTGFMKTQNYKLQEAAPLALLDEKISISGQQQMDSMEGQLMKILRKPPTPQNMPNVENIPFNADYVPVSDARALPKPKNEKPQHKAPSAQVPHQIQEIHGQEESSYFSKNVIPKENAQNGPSQYSPKVFLLPRLALHSSGFSFLMEQPINTHNKASQMDLADHTSSLTEQKPPYHCNNVLNGPEHFSNANSSMPLKDEKTHQLSIVHVQNTEHLLLQEHSLMNTMQTYGQTEFPALQPRLDLQTANNCNVKKPSYPTGSLETKTALVHIEKPSSIQIPSSQNTKKVENATYSTSQEKATSSQVINNMNPFLNALSNEKTPEAQVKNVVEKTSQQEVSISPCENDLGNANTHDLHDTEEASLMSSNVHKAVDVPTGERKENTSTLPPEEFDEFTTAEVISQSSLLPSKQRQEIVDPAESITKEPEISVALGELQNHLESSSGQKDMNTWQTNQGHVCCIL</sequence>
<feature type="compositionally biased region" description="Polar residues" evidence="2">
    <location>
        <begin position="120"/>
        <end position="131"/>
    </location>
</feature>
<accession>A0A8J6F4T8</accession>
<dbReference type="InterPro" id="IPR025605">
    <property type="entry name" value="OST-HTH/LOTUS_dom"/>
</dbReference>
<name>A0A8J6F4T8_ELECQ</name>
<feature type="compositionally biased region" description="Polar residues" evidence="2">
    <location>
        <begin position="184"/>
        <end position="207"/>
    </location>
</feature>
<dbReference type="InterPro" id="IPR041966">
    <property type="entry name" value="LOTUS-like"/>
</dbReference>
<dbReference type="Gene3D" id="3.30.420.610">
    <property type="entry name" value="LOTUS domain-like"/>
    <property type="match status" value="2"/>
</dbReference>
<dbReference type="EMBL" id="WNTK01000006">
    <property type="protein sequence ID" value="KAG9481637.1"/>
    <property type="molecule type" value="Genomic_DNA"/>
</dbReference>
<keyword evidence="5" id="KW-1185">Reference proteome</keyword>
<dbReference type="GO" id="GO:0030154">
    <property type="term" value="P:cell differentiation"/>
    <property type="evidence" value="ECO:0007669"/>
    <property type="project" value="UniProtKB-KW"/>
</dbReference>
<comment type="caution">
    <text evidence="4">The sequence shown here is derived from an EMBL/GenBank/DDBJ whole genome shotgun (WGS) entry which is preliminary data.</text>
</comment>
<reference evidence="4" key="1">
    <citation type="thesis" date="2020" institute="ProQuest LLC" country="789 East Eisenhower Parkway, Ann Arbor, MI, USA">
        <title>Comparative Genomics and Chromosome Evolution.</title>
        <authorList>
            <person name="Mudd A.B."/>
        </authorList>
    </citation>
    <scope>NUCLEOTIDE SEQUENCE</scope>
    <source>
        <strain evidence="4">HN-11 Male</strain>
        <tissue evidence="4">Kidney and liver</tissue>
    </source>
</reference>
<dbReference type="CDD" id="cd08824">
    <property type="entry name" value="LOTUS"/>
    <property type="match status" value="2"/>
</dbReference>
<evidence type="ECO:0000259" key="3">
    <source>
        <dbReference type="PROSITE" id="PS51644"/>
    </source>
</evidence>